<evidence type="ECO:0000313" key="2">
    <source>
        <dbReference type="RefSeq" id="XP_006877336.1"/>
    </source>
</evidence>
<dbReference type="RefSeq" id="XP_006877336.1">
    <property type="nucleotide sequence ID" value="XM_006877274.1"/>
</dbReference>
<dbReference type="CTD" id="284040"/>
<sequence length="164" mass="18537">MPIHQTSGSFLTCTILDKAVYPEGLSENIGLPLSLFEKHDPWPAYVTYTSPMVRSLIENSRARDLECIQAIEENRWGSRQSKPSSAIHLKRWKSKSSSKAALKDRLSDSTLSVSTVLPEPTHYSTESRECPTTNYNKIIFARKPMIRMLPRSSLPASKEKRSNV</sequence>
<accession>A0A9B0X306</accession>
<name>A0A9B0X306_CHRAS</name>
<gene>
    <name evidence="2" type="primary">CDRT4</name>
</gene>
<dbReference type="InterPro" id="IPR029185">
    <property type="entry name" value="CDRT4"/>
</dbReference>
<dbReference type="GeneID" id="102817377"/>
<dbReference type="PANTHER" id="PTHR37885:SF1">
    <property type="entry name" value="CMT1A DUPLICATED REGION TRANSCRIPT 4 PROTEIN"/>
    <property type="match status" value="1"/>
</dbReference>
<dbReference type="Pfam" id="PF15213">
    <property type="entry name" value="CDRT4"/>
    <property type="match status" value="1"/>
</dbReference>
<keyword evidence="1" id="KW-1185">Reference proteome</keyword>
<reference evidence="2" key="1">
    <citation type="submission" date="2025-08" db="UniProtKB">
        <authorList>
            <consortium name="RefSeq"/>
        </authorList>
    </citation>
    <scope>IDENTIFICATION</scope>
    <source>
        <tissue evidence="2">Spleen</tissue>
    </source>
</reference>
<protein>
    <submittedName>
        <fullName evidence="2">CMT1A duplicated region transcript 4 protein</fullName>
    </submittedName>
</protein>
<dbReference type="AlphaFoldDB" id="A0A9B0X306"/>
<dbReference type="PANTHER" id="PTHR37885">
    <property type="entry name" value="CMT1A DUPLICATED REGION TRANSCRIPT 4 PROTEIN"/>
    <property type="match status" value="1"/>
</dbReference>
<dbReference type="OrthoDB" id="9831498at2759"/>
<organism evidence="1 2">
    <name type="scientific">Chrysochloris asiatica</name>
    <name type="common">Cape golden mole</name>
    <dbReference type="NCBI Taxonomy" id="185453"/>
    <lineage>
        <taxon>Eukaryota</taxon>
        <taxon>Metazoa</taxon>
        <taxon>Chordata</taxon>
        <taxon>Craniata</taxon>
        <taxon>Vertebrata</taxon>
        <taxon>Euteleostomi</taxon>
        <taxon>Mammalia</taxon>
        <taxon>Eutheria</taxon>
        <taxon>Afrotheria</taxon>
        <taxon>Chrysochloridae</taxon>
        <taxon>Chrysochlorinae</taxon>
        <taxon>Chrysochloris</taxon>
    </lineage>
</organism>
<evidence type="ECO:0000313" key="1">
    <source>
        <dbReference type="Proteomes" id="UP000504623"/>
    </source>
</evidence>
<proteinExistence type="predicted"/>
<dbReference type="Proteomes" id="UP000504623">
    <property type="component" value="Unplaced"/>
</dbReference>